<organism evidence="1 2">
    <name type="scientific">Limnoraphis robusta CCNP1315</name>
    <dbReference type="NCBI Taxonomy" id="3110306"/>
    <lineage>
        <taxon>Bacteria</taxon>
        <taxon>Bacillati</taxon>
        <taxon>Cyanobacteriota</taxon>
        <taxon>Cyanophyceae</taxon>
        <taxon>Oscillatoriophycideae</taxon>
        <taxon>Oscillatoriales</taxon>
        <taxon>Sirenicapillariaceae</taxon>
        <taxon>Limnoraphis</taxon>
    </lineage>
</organism>
<reference evidence="1 2" key="1">
    <citation type="submission" date="2023-12" db="EMBL/GenBank/DDBJ databases">
        <title>Baltic Sea Cyanobacteria.</title>
        <authorList>
            <person name="Delbaje E."/>
            <person name="Fewer D.P."/>
            <person name="Shishido T.K."/>
        </authorList>
    </citation>
    <scope>NUCLEOTIDE SEQUENCE [LARGE SCALE GENOMIC DNA]</scope>
    <source>
        <strain evidence="1 2">CCNP 1315</strain>
    </source>
</reference>
<name>A0ABU5TV04_9CYAN</name>
<dbReference type="RefSeq" id="WP_323273330.1">
    <property type="nucleotide sequence ID" value="NZ_JAYGHT010000010.1"/>
</dbReference>
<accession>A0ABU5TV04</accession>
<proteinExistence type="predicted"/>
<dbReference type="SUPFAM" id="SSF54427">
    <property type="entry name" value="NTF2-like"/>
    <property type="match status" value="1"/>
</dbReference>
<gene>
    <name evidence="1" type="ORF">VB854_05920</name>
</gene>
<keyword evidence="2" id="KW-1185">Reference proteome</keyword>
<evidence type="ECO:0000313" key="1">
    <source>
        <dbReference type="EMBL" id="MEA5518481.1"/>
    </source>
</evidence>
<comment type="caution">
    <text evidence="1">The sequence shown here is derived from an EMBL/GenBank/DDBJ whole genome shotgun (WGS) entry which is preliminary data.</text>
</comment>
<sequence length="277" mass="30568">MTIFPSLQRPAILSRRRREPSLMLSVLLGVVLWGLTGVASSRVRAQEPPETAPPELTSLIQGIEAAANRQDVAGVMAFYSQEFTTTDGLDRRSYEQVLTQLWQDYSNISYQTKLQSWQQDGSAILATTVTEITGTQQFGGREFQLSSSITSQQRVENQKVVQQEVLAERNQLTSGEKPPTVTLSVPEQVKAGQEYSIDAIVEEPLGNEIMIGTAIEERVTPRAYLTDFPLELEFLASGGVFKVGTAPNTPGNNWISAILMRPGGITLVTQRLKIVER</sequence>
<dbReference type="Proteomes" id="UP001301728">
    <property type="component" value="Unassembled WGS sequence"/>
</dbReference>
<dbReference type="InterPro" id="IPR032710">
    <property type="entry name" value="NTF2-like_dom_sf"/>
</dbReference>
<protein>
    <submittedName>
        <fullName evidence="1">Nuclear transport factor 2 family protein</fullName>
    </submittedName>
</protein>
<evidence type="ECO:0000313" key="2">
    <source>
        <dbReference type="Proteomes" id="UP001301728"/>
    </source>
</evidence>
<dbReference type="EMBL" id="JAYGHT010000010">
    <property type="protein sequence ID" value="MEA5518481.1"/>
    <property type="molecule type" value="Genomic_DNA"/>
</dbReference>